<accession>A0A2W1LS07</accession>
<dbReference type="InterPro" id="IPR015421">
    <property type="entry name" value="PyrdxlP-dep_Trfase_major"/>
</dbReference>
<evidence type="ECO:0000313" key="10">
    <source>
        <dbReference type="EMBL" id="PZD94237.1"/>
    </source>
</evidence>
<dbReference type="RefSeq" id="WP_111148600.1">
    <property type="nucleotide sequence ID" value="NZ_QKRB01000054.1"/>
</dbReference>
<proteinExistence type="inferred from homology"/>
<comment type="cofactor">
    <cofactor evidence="1">
        <name>pyridoxal 5'-phosphate</name>
        <dbReference type="ChEBI" id="CHEBI:597326"/>
    </cofactor>
</comment>
<dbReference type="Gene3D" id="1.10.260.50">
    <property type="match status" value="1"/>
</dbReference>
<keyword evidence="11" id="KW-1185">Reference proteome</keyword>
<dbReference type="GO" id="GO:0031071">
    <property type="term" value="F:cysteine desulfurase activity"/>
    <property type="evidence" value="ECO:0007669"/>
    <property type="project" value="UniProtKB-EC"/>
</dbReference>
<evidence type="ECO:0000256" key="6">
    <source>
        <dbReference type="ARBA" id="ARBA00023004"/>
    </source>
</evidence>
<name>A0A2W1LS07_9BACL</name>
<evidence type="ECO:0000256" key="2">
    <source>
        <dbReference type="ARBA" id="ARBA00006490"/>
    </source>
</evidence>
<evidence type="ECO:0000256" key="7">
    <source>
        <dbReference type="ARBA" id="ARBA00023014"/>
    </source>
</evidence>
<dbReference type="OrthoDB" id="9808002at2"/>
<evidence type="ECO:0000256" key="1">
    <source>
        <dbReference type="ARBA" id="ARBA00001933"/>
    </source>
</evidence>
<dbReference type="GO" id="GO:0046872">
    <property type="term" value="F:metal ion binding"/>
    <property type="evidence" value="ECO:0007669"/>
    <property type="project" value="UniProtKB-KW"/>
</dbReference>
<dbReference type="PANTHER" id="PTHR11601">
    <property type="entry name" value="CYSTEINE DESULFURYLASE FAMILY MEMBER"/>
    <property type="match status" value="1"/>
</dbReference>
<evidence type="ECO:0000259" key="9">
    <source>
        <dbReference type="Pfam" id="PF00266"/>
    </source>
</evidence>
<organism evidence="10 11">
    <name type="scientific">Paenibacillus sambharensis</name>
    <dbReference type="NCBI Taxonomy" id="1803190"/>
    <lineage>
        <taxon>Bacteria</taxon>
        <taxon>Bacillati</taxon>
        <taxon>Bacillota</taxon>
        <taxon>Bacilli</taxon>
        <taxon>Bacillales</taxon>
        <taxon>Paenibacillaceae</taxon>
        <taxon>Paenibacillus</taxon>
    </lineage>
</organism>
<keyword evidence="4" id="KW-0479">Metal-binding</keyword>
<dbReference type="SUPFAM" id="SSF53383">
    <property type="entry name" value="PLP-dependent transferases"/>
    <property type="match status" value="1"/>
</dbReference>
<gene>
    <name evidence="10" type="ORF">DNH61_19650</name>
</gene>
<dbReference type="InterPro" id="IPR000192">
    <property type="entry name" value="Aminotrans_V_dom"/>
</dbReference>
<dbReference type="Proteomes" id="UP000249522">
    <property type="component" value="Unassembled WGS sequence"/>
</dbReference>
<sequence length="384" mass="40968">MRTFYLDHAATTPMHPQVVEVMMDILQGQPGNASSIHAYGRAARQRLNKARDLTAEVIGCKPSELVFTSGGTESDNAALMGGAAAMRKRGRNHIITSAVEHHAVLHACEALAERGFDVTVLPVDQEGKIRIDDLQQALRPETGLVSIMWGNNEVGTLQPVEQIGELVHSHGALYHIDAVQALGAVPIRLSELAADFVSFSAHKINGPHGTGALYIAAGTPFEPSVFGGAQERKRRAGTENIAGIAGFAEAVRISASDLHNKALDTAALRDRFEQLIQEALGEDRAVVNGSLDSRLPHITNISLIGTDTETMLMNLDMEGIAAASGSACTSGSLERSHVLKAMGLPEQRLMSAVRFSFGLGNTMEEVETAAGKIATVVKRIRSNT</sequence>
<comment type="catalytic activity">
    <reaction evidence="8">
        <text>(sulfur carrier)-H + L-cysteine = (sulfur carrier)-SH + L-alanine</text>
        <dbReference type="Rhea" id="RHEA:43892"/>
        <dbReference type="Rhea" id="RHEA-COMP:14737"/>
        <dbReference type="Rhea" id="RHEA-COMP:14739"/>
        <dbReference type="ChEBI" id="CHEBI:29917"/>
        <dbReference type="ChEBI" id="CHEBI:35235"/>
        <dbReference type="ChEBI" id="CHEBI:57972"/>
        <dbReference type="ChEBI" id="CHEBI:64428"/>
        <dbReference type="EC" id="2.8.1.7"/>
    </reaction>
</comment>
<dbReference type="PANTHER" id="PTHR11601:SF34">
    <property type="entry name" value="CYSTEINE DESULFURASE"/>
    <property type="match status" value="1"/>
</dbReference>
<reference evidence="10 11" key="1">
    <citation type="submission" date="2018-06" db="EMBL/GenBank/DDBJ databases">
        <title>Paenibacillus imtechensis sp. nov.</title>
        <authorList>
            <person name="Pinnaka A.K."/>
            <person name="Singh H."/>
            <person name="Kaur M."/>
        </authorList>
    </citation>
    <scope>NUCLEOTIDE SEQUENCE [LARGE SCALE GENOMIC DNA]</scope>
    <source>
        <strain evidence="10 11">SMB1</strain>
    </source>
</reference>
<dbReference type="InterPro" id="IPR015424">
    <property type="entry name" value="PyrdxlP-dep_Trfase"/>
</dbReference>
<comment type="caution">
    <text evidence="10">The sequence shown here is derived from an EMBL/GenBank/DDBJ whole genome shotgun (WGS) entry which is preliminary data.</text>
</comment>
<feature type="domain" description="Aminotransferase class V" evidence="9">
    <location>
        <begin position="5"/>
        <end position="367"/>
    </location>
</feature>
<dbReference type="InterPro" id="IPR016454">
    <property type="entry name" value="Cysteine_dSase"/>
</dbReference>
<evidence type="ECO:0000256" key="4">
    <source>
        <dbReference type="ARBA" id="ARBA00022723"/>
    </source>
</evidence>
<dbReference type="Gene3D" id="3.90.1150.10">
    <property type="entry name" value="Aspartate Aminotransferase, domain 1"/>
    <property type="match status" value="1"/>
</dbReference>
<dbReference type="Pfam" id="PF00266">
    <property type="entry name" value="Aminotran_5"/>
    <property type="match status" value="1"/>
</dbReference>
<dbReference type="AlphaFoldDB" id="A0A2W1LS07"/>
<protein>
    <submittedName>
        <fullName evidence="10">Cysteine desulfurase NifS</fullName>
    </submittedName>
</protein>
<evidence type="ECO:0000256" key="8">
    <source>
        <dbReference type="ARBA" id="ARBA00050776"/>
    </source>
</evidence>
<keyword evidence="7" id="KW-0411">Iron-sulfur</keyword>
<evidence type="ECO:0000256" key="5">
    <source>
        <dbReference type="ARBA" id="ARBA00022898"/>
    </source>
</evidence>
<comment type="similarity">
    <text evidence="2">Belongs to the class-V pyridoxal-phosphate-dependent aminotransferase family. NifS/IscS subfamily.</text>
</comment>
<keyword evidence="3" id="KW-0808">Transferase</keyword>
<dbReference type="FunFam" id="3.40.640.10:FF:000084">
    <property type="entry name" value="IscS-like cysteine desulfurase"/>
    <property type="match status" value="1"/>
</dbReference>
<evidence type="ECO:0000313" key="11">
    <source>
        <dbReference type="Proteomes" id="UP000249522"/>
    </source>
</evidence>
<dbReference type="InterPro" id="IPR015422">
    <property type="entry name" value="PyrdxlP-dep_Trfase_small"/>
</dbReference>
<evidence type="ECO:0000256" key="3">
    <source>
        <dbReference type="ARBA" id="ARBA00022679"/>
    </source>
</evidence>
<dbReference type="PIRSF" id="PIRSF005572">
    <property type="entry name" value="NifS"/>
    <property type="match status" value="1"/>
</dbReference>
<dbReference type="GO" id="GO:0051536">
    <property type="term" value="F:iron-sulfur cluster binding"/>
    <property type="evidence" value="ECO:0007669"/>
    <property type="project" value="UniProtKB-KW"/>
</dbReference>
<dbReference type="Gene3D" id="3.40.640.10">
    <property type="entry name" value="Type I PLP-dependent aspartate aminotransferase-like (Major domain)"/>
    <property type="match status" value="1"/>
</dbReference>
<dbReference type="EMBL" id="QKRB01000054">
    <property type="protein sequence ID" value="PZD94237.1"/>
    <property type="molecule type" value="Genomic_DNA"/>
</dbReference>
<keyword evidence="5" id="KW-0663">Pyridoxal phosphate</keyword>
<keyword evidence="6" id="KW-0408">Iron</keyword>